<protein>
    <recommendedName>
        <fullName evidence="2">DUF4174 domain-containing protein</fullName>
    </recommendedName>
</protein>
<dbReference type="RefSeq" id="WP_200985184.1">
    <property type="nucleotide sequence ID" value="NZ_MK318974.1"/>
</dbReference>
<organism evidence="1">
    <name type="scientific">Rhizobium rhizogenes</name>
    <name type="common">Agrobacterium rhizogenes</name>
    <dbReference type="NCBI Taxonomy" id="359"/>
    <lineage>
        <taxon>Bacteria</taxon>
        <taxon>Pseudomonadati</taxon>
        <taxon>Pseudomonadota</taxon>
        <taxon>Alphaproteobacteria</taxon>
        <taxon>Hyphomicrobiales</taxon>
        <taxon>Rhizobiaceae</taxon>
        <taxon>Rhizobium/Agrobacterium group</taxon>
        <taxon>Rhizobium</taxon>
    </lineage>
</organism>
<proteinExistence type="predicted"/>
<dbReference type="AlphaFoldDB" id="A0A7S4ZS29"/>
<accession>A0A7S4ZS29</accession>
<evidence type="ECO:0000313" key="1">
    <source>
        <dbReference type="EMBL" id="QCL10008.1"/>
    </source>
</evidence>
<sequence length="137" mass="15183">MTIVDEYRDLKPQRQKSGEGLEVFRGKKPVVVIFNDLTREAGREQERLILEDRQRLKQANLAVVRVHDGKVTPLFGAVSGLRSKVFRAQLGANSVVDFCVVVVSKEGEVLFRSTKPAKGPVLLAPLVDPRASNSTNE</sequence>
<gene>
    <name evidence="1" type="ORF">pC5.8d_705</name>
</gene>
<name>A0A7S4ZS29_RHIRH</name>
<reference evidence="1" key="1">
    <citation type="submission" date="2018-12" db="EMBL/GenBank/DDBJ databases">
        <title>Three Rhizobium rhizogenes strains isolated from the same crown gall tumor carry diverse plasmids.</title>
        <authorList>
            <person name="Pulawska J."/>
            <person name="Kuzmanovic N."/>
        </authorList>
    </citation>
    <scope>NUCLEOTIDE SEQUENCE</scope>
    <source>
        <strain evidence="1">Colt5.8</strain>
        <plasmid evidence="1">pColt5.8d</plasmid>
    </source>
</reference>
<dbReference type="EMBL" id="MK318974">
    <property type="protein sequence ID" value="QCL10008.1"/>
    <property type="molecule type" value="Genomic_DNA"/>
</dbReference>
<keyword evidence="1" id="KW-0614">Plasmid</keyword>
<evidence type="ECO:0008006" key="2">
    <source>
        <dbReference type="Google" id="ProtNLM"/>
    </source>
</evidence>
<geneLocation type="plasmid" evidence="1">
    <name>pColt5.8d</name>
</geneLocation>